<organism evidence="3 5">
    <name type="scientific">Cellulomonas hominis</name>
    <dbReference type="NCBI Taxonomy" id="156981"/>
    <lineage>
        <taxon>Bacteria</taxon>
        <taxon>Bacillati</taxon>
        <taxon>Actinomycetota</taxon>
        <taxon>Actinomycetes</taxon>
        <taxon>Micrococcales</taxon>
        <taxon>Cellulomonadaceae</taxon>
        <taxon>Cellulomonas</taxon>
    </lineage>
</organism>
<evidence type="ECO:0000313" key="4">
    <source>
        <dbReference type="EMBL" id="MBB5473996.1"/>
    </source>
</evidence>
<evidence type="ECO:0008006" key="7">
    <source>
        <dbReference type="Google" id="ProtNLM"/>
    </source>
</evidence>
<dbReference type="OrthoDB" id="4981587at2"/>
<proteinExistence type="predicted"/>
<evidence type="ECO:0000313" key="3">
    <source>
        <dbReference type="EMBL" id="GEL45209.1"/>
    </source>
</evidence>
<gene>
    <name evidence="3" type="ORF">CHO01_03250</name>
    <name evidence="4" type="ORF">HNR08_002732</name>
</gene>
<name>A0A511F7F9_9CELL</name>
<keyword evidence="2" id="KW-0732">Signal</keyword>
<dbReference type="PROSITE" id="PS51257">
    <property type="entry name" value="PROKAR_LIPOPROTEIN"/>
    <property type="match status" value="1"/>
</dbReference>
<dbReference type="Proteomes" id="UP000321723">
    <property type="component" value="Unassembled WGS sequence"/>
</dbReference>
<keyword evidence="5" id="KW-1185">Reference proteome</keyword>
<dbReference type="AlphaFoldDB" id="A0A511F7F9"/>
<feature type="compositionally biased region" description="Low complexity" evidence="1">
    <location>
        <begin position="40"/>
        <end position="98"/>
    </location>
</feature>
<feature type="chain" id="PRO_5036131375" description="Bacterial spore germination immunoglobulin-like domain-containing protein" evidence="2">
    <location>
        <begin position="33"/>
        <end position="192"/>
    </location>
</feature>
<dbReference type="Proteomes" id="UP000564629">
    <property type="component" value="Unassembled WGS sequence"/>
</dbReference>
<protein>
    <recommendedName>
        <fullName evidence="7">Bacterial spore germination immunoglobulin-like domain-containing protein</fullName>
    </recommendedName>
</protein>
<reference evidence="4 6" key="2">
    <citation type="submission" date="2020-08" db="EMBL/GenBank/DDBJ databases">
        <title>Sequencing the genomes of 1000 actinobacteria strains.</title>
        <authorList>
            <person name="Klenk H.-P."/>
        </authorList>
    </citation>
    <scope>NUCLEOTIDE SEQUENCE [LARGE SCALE GENOMIC DNA]</scope>
    <source>
        <strain evidence="4 6">DSM 9581</strain>
    </source>
</reference>
<dbReference type="EMBL" id="BJVQ01000002">
    <property type="protein sequence ID" value="GEL45209.1"/>
    <property type="molecule type" value="Genomic_DNA"/>
</dbReference>
<comment type="caution">
    <text evidence="3">The sequence shown here is derived from an EMBL/GenBank/DDBJ whole genome shotgun (WGS) entry which is preliminary data.</text>
</comment>
<evidence type="ECO:0000256" key="2">
    <source>
        <dbReference type="SAM" id="SignalP"/>
    </source>
</evidence>
<accession>A0A511F7F9</accession>
<dbReference type="EMBL" id="JACHDN010000001">
    <property type="protein sequence ID" value="MBB5473996.1"/>
    <property type="molecule type" value="Genomic_DNA"/>
</dbReference>
<feature type="region of interest" description="Disordered" evidence="1">
    <location>
        <begin position="136"/>
        <end position="156"/>
    </location>
</feature>
<evidence type="ECO:0000313" key="6">
    <source>
        <dbReference type="Proteomes" id="UP000564629"/>
    </source>
</evidence>
<feature type="region of interest" description="Disordered" evidence="1">
    <location>
        <begin position="35"/>
        <end position="98"/>
    </location>
</feature>
<evidence type="ECO:0000256" key="1">
    <source>
        <dbReference type="SAM" id="MobiDB-lite"/>
    </source>
</evidence>
<dbReference type="RefSeq" id="WP_146832501.1">
    <property type="nucleotide sequence ID" value="NZ_BJVQ01000002.1"/>
</dbReference>
<evidence type="ECO:0000313" key="5">
    <source>
        <dbReference type="Proteomes" id="UP000321723"/>
    </source>
</evidence>
<reference evidence="3 5" key="1">
    <citation type="submission" date="2019-07" db="EMBL/GenBank/DDBJ databases">
        <title>Whole genome shotgun sequence of Cellulomonas hominis NBRC 16055.</title>
        <authorList>
            <person name="Hosoyama A."/>
            <person name="Uohara A."/>
            <person name="Ohji S."/>
            <person name="Ichikawa N."/>
        </authorList>
    </citation>
    <scope>NUCLEOTIDE SEQUENCE [LARGE SCALE GENOMIC DNA]</scope>
    <source>
        <strain evidence="3 5">NBRC 16055</strain>
    </source>
</reference>
<sequence>MRPHPAPGHHQGLRRAGRLPLLLLAVALLATACSDSGSRAGDAPSTSAAPSDAPRPTASASATAPAPTTSAGTDAGTDPGADPGAQPADPPASAEPAPADGLSVVITFAEVTQGALEVGSYVEGTIEDGGTCALSARSGSTTRDDDREGVADATTTSCGTLSVPASSGTWKVTVSYDSPSGRGQASTTVVVP</sequence>
<feature type="signal peptide" evidence="2">
    <location>
        <begin position="1"/>
        <end position="32"/>
    </location>
</feature>